<organism evidence="8 9">
    <name type="scientific">Arenivirga flava</name>
    <dbReference type="NCBI Taxonomy" id="1930060"/>
    <lineage>
        <taxon>Bacteria</taxon>
        <taxon>Bacillati</taxon>
        <taxon>Actinomycetota</taxon>
        <taxon>Actinomycetes</taxon>
        <taxon>Micrococcales</taxon>
        <taxon>Microbacteriaceae</taxon>
        <taxon>Arenivirga</taxon>
    </lineage>
</organism>
<evidence type="ECO:0000256" key="5">
    <source>
        <dbReference type="ARBA" id="ARBA00023306"/>
    </source>
</evidence>
<name>A0AA37ULQ5_9MICO</name>
<keyword evidence="9" id="KW-1185">Reference proteome</keyword>
<dbReference type="AlphaFoldDB" id="A0AA37ULQ5"/>
<feature type="domain" description="Mur ligase central" evidence="7">
    <location>
        <begin position="126"/>
        <end position="261"/>
    </location>
</feature>
<dbReference type="InterPro" id="IPR018109">
    <property type="entry name" value="Folylpolyglutamate_synth_CS"/>
</dbReference>
<reference evidence="8 9" key="1">
    <citation type="journal article" date="2014" name="Int. J. Syst. Evol. Microbiol.">
        <title>Complete genome sequence of Corynebacterium casei LMG S-19264T (=DSM 44701T), isolated from a smear-ripened cheese.</title>
        <authorList>
            <consortium name="US DOE Joint Genome Institute (JGI-PGF)"/>
            <person name="Walter F."/>
            <person name="Albersmeier A."/>
            <person name="Kalinowski J."/>
            <person name="Ruckert C."/>
        </authorList>
    </citation>
    <scope>NUCLEOTIDE SEQUENCE [LARGE SCALE GENOMIC DNA]</scope>
    <source>
        <strain evidence="8 9">NBRC 112289</strain>
    </source>
</reference>
<proteinExistence type="predicted"/>
<evidence type="ECO:0000256" key="1">
    <source>
        <dbReference type="ARBA" id="ARBA00022598"/>
    </source>
</evidence>
<dbReference type="Pfam" id="PF08245">
    <property type="entry name" value="Mur_ligase_M"/>
    <property type="match status" value="1"/>
</dbReference>
<keyword evidence="5" id="KW-0131">Cell cycle</keyword>
<sequence>MTEASVGIRPEHPSARSLAALVEDSGVEVCGSVQGVEVTGVSLSSREVLPGDLYVALRGDRAHGAAYAAQARDAGAVAIVTDAEGAELAADAGLPVLVVDEPRLALGDLAAWVYQTDELRPTLFGVTGTNGKTSTSYLLDGLLRQLGLTTGLSTTAERRAGDLVVEAKLTTPEAPELHALLARMRESEVRAAVIEVSSHALGRHRIDGLLFDVVGFTNLSHDHLDEYADMDEYFGVKLQLFHPDHAKRGVASLDTPWGSACSRSPASR</sequence>
<evidence type="ECO:0000259" key="6">
    <source>
        <dbReference type="Pfam" id="PF01225"/>
    </source>
</evidence>
<dbReference type="InterPro" id="IPR035911">
    <property type="entry name" value="MurE/MurF_N"/>
</dbReference>
<evidence type="ECO:0000313" key="8">
    <source>
        <dbReference type="EMBL" id="GMA27306.1"/>
    </source>
</evidence>
<dbReference type="InterPro" id="IPR036565">
    <property type="entry name" value="Mur-like_cat_sf"/>
</dbReference>
<dbReference type="SUPFAM" id="SSF53623">
    <property type="entry name" value="MurD-like peptide ligases, catalytic domain"/>
    <property type="match status" value="1"/>
</dbReference>
<evidence type="ECO:0000256" key="2">
    <source>
        <dbReference type="ARBA" id="ARBA00022618"/>
    </source>
</evidence>
<dbReference type="Pfam" id="PF01225">
    <property type="entry name" value="Mur_ligase"/>
    <property type="match status" value="1"/>
</dbReference>
<dbReference type="Gene3D" id="3.40.1190.10">
    <property type="entry name" value="Mur-like, catalytic domain"/>
    <property type="match status" value="1"/>
</dbReference>
<evidence type="ECO:0008006" key="10">
    <source>
        <dbReference type="Google" id="ProtNLM"/>
    </source>
</evidence>
<dbReference type="PROSITE" id="PS01011">
    <property type="entry name" value="FOLYLPOLYGLU_SYNT_1"/>
    <property type="match status" value="1"/>
</dbReference>
<gene>
    <name evidence="8" type="ORF">GCM10025874_05590</name>
</gene>
<dbReference type="GO" id="GO:0004326">
    <property type="term" value="F:tetrahydrofolylpolyglutamate synthase activity"/>
    <property type="evidence" value="ECO:0007669"/>
    <property type="project" value="InterPro"/>
</dbReference>
<dbReference type="PANTHER" id="PTHR23135">
    <property type="entry name" value="MUR LIGASE FAMILY MEMBER"/>
    <property type="match status" value="1"/>
</dbReference>
<keyword evidence="2" id="KW-0132">Cell division</keyword>
<comment type="caution">
    <text evidence="8">The sequence shown here is derived from an EMBL/GenBank/DDBJ whole genome shotgun (WGS) entry which is preliminary data.</text>
</comment>
<dbReference type="SUPFAM" id="SSF63418">
    <property type="entry name" value="MurE/MurF N-terminal domain"/>
    <property type="match status" value="1"/>
</dbReference>
<evidence type="ECO:0000256" key="4">
    <source>
        <dbReference type="ARBA" id="ARBA00022840"/>
    </source>
</evidence>
<keyword evidence="1" id="KW-0436">Ligase</keyword>
<feature type="domain" description="Mur ligase N-terminal catalytic" evidence="6">
    <location>
        <begin position="37"/>
        <end position="111"/>
    </location>
</feature>
<dbReference type="GO" id="GO:0051301">
    <property type="term" value="P:cell division"/>
    <property type="evidence" value="ECO:0007669"/>
    <property type="project" value="UniProtKB-KW"/>
</dbReference>
<dbReference type="InterPro" id="IPR000713">
    <property type="entry name" value="Mur_ligase_N"/>
</dbReference>
<evidence type="ECO:0000259" key="7">
    <source>
        <dbReference type="Pfam" id="PF08245"/>
    </source>
</evidence>
<keyword evidence="4" id="KW-0067">ATP-binding</keyword>
<dbReference type="InterPro" id="IPR013221">
    <property type="entry name" value="Mur_ligase_cen"/>
</dbReference>
<dbReference type="EMBL" id="BSUL01000001">
    <property type="protein sequence ID" value="GMA27306.1"/>
    <property type="molecule type" value="Genomic_DNA"/>
</dbReference>
<accession>A0AA37ULQ5</accession>
<dbReference type="PANTHER" id="PTHR23135:SF4">
    <property type="entry name" value="UDP-N-ACETYLMURAMOYL-L-ALANYL-D-GLUTAMATE--2,6-DIAMINOPIMELATE LIGASE MURE HOMOLOG, CHLOROPLASTIC"/>
    <property type="match status" value="1"/>
</dbReference>
<protein>
    <recommendedName>
        <fullName evidence="10">Mur ligase central domain-containing protein</fullName>
    </recommendedName>
</protein>
<evidence type="ECO:0000256" key="3">
    <source>
        <dbReference type="ARBA" id="ARBA00022741"/>
    </source>
</evidence>
<dbReference type="GO" id="GO:0005524">
    <property type="term" value="F:ATP binding"/>
    <property type="evidence" value="ECO:0007669"/>
    <property type="project" value="UniProtKB-KW"/>
</dbReference>
<dbReference type="Gene3D" id="3.40.1390.10">
    <property type="entry name" value="MurE/MurF, N-terminal domain"/>
    <property type="match status" value="1"/>
</dbReference>
<evidence type="ECO:0000313" key="9">
    <source>
        <dbReference type="Proteomes" id="UP001157160"/>
    </source>
</evidence>
<dbReference type="Proteomes" id="UP001157160">
    <property type="component" value="Unassembled WGS sequence"/>
</dbReference>
<keyword evidence="3" id="KW-0547">Nucleotide-binding</keyword>